<gene>
    <name evidence="7" type="ORF">C5Q98_04730</name>
</gene>
<dbReference type="KEGG" id="fsa:C5Q98_04730"/>
<dbReference type="EMBL" id="CP027226">
    <property type="protein sequence ID" value="AVM42565.1"/>
    <property type="molecule type" value="Genomic_DNA"/>
</dbReference>
<dbReference type="Pfam" id="PF00251">
    <property type="entry name" value="Glyco_hydro_32N"/>
    <property type="match status" value="1"/>
</dbReference>
<evidence type="ECO:0000313" key="8">
    <source>
        <dbReference type="Proteomes" id="UP000237947"/>
    </source>
</evidence>
<evidence type="ECO:0000256" key="3">
    <source>
        <dbReference type="ARBA" id="ARBA00023295"/>
    </source>
</evidence>
<dbReference type="AlphaFoldDB" id="A0A2S0KNF2"/>
<sequence>MIENNWPSYHITAWKNWINDPNGLVYYQGKYHVFYQHHPYEHKWGPMHWGHVISDDLYHWEHLPIALYPDENGTCFSGSAIVDHDNVSGLGKDGIAPLLLFYTADLNGESESQCIAYTLDGINFEKYEGNPILEHSEYRDFRDPKVFYYEPDNAWKMIISVFDHIEIFESTNLLDWNLINTFSTESVINGVWECPDLFPLQFNDETYWVLILSVGPKPGEGSTRTQYFIGDFDGKNFTLLESSNSIRFIDSGLDNYAITSFSETEERIMITWAQNGYYAPATPKYGYCGQLSAPRLPFLFEDISGNLSLGFRPVDLPETINSSELKTHSSEGKMYAELSNKPLLIEFGLDSDANFELELYNDSGETLSFSKEGTELILDRSKALGNIDHEAFQEDFFKIHKAEQKLNEPSNYFIFLDSHLLEIYAENGTNVFTSTIYPKSPLDKAKISESTKAKFIELDTFKPAISVENLAKMNLKEDE</sequence>
<dbReference type="InterPro" id="IPR013189">
    <property type="entry name" value="Glyco_hydro_32_C"/>
</dbReference>
<evidence type="ECO:0000256" key="1">
    <source>
        <dbReference type="ARBA" id="ARBA00009902"/>
    </source>
</evidence>
<dbReference type="Proteomes" id="UP000237947">
    <property type="component" value="Chromosome"/>
</dbReference>
<dbReference type="Pfam" id="PF08244">
    <property type="entry name" value="Glyco_hydro_32C"/>
    <property type="match status" value="1"/>
</dbReference>
<dbReference type="InterPro" id="IPR001362">
    <property type="entry name" value="Glyco_hydro_32"/>
</dbReference>
<protein>
    <submittedName>
        <fullName evidence="7">Glycosyl hydrolase family 32</fullName>
    </submittedName>
</protein>
<dbReference type="GO" id="GO:0005737">
    <property type="term" value="C:cytoplasm"/>
    <property type="evidence" value="ECO:0007669"/>
    <property type="project" value="TreeGrafter"/>
</dbReference>
<comment type="similarity">
    <text evidence="1 4">Belongs to the glycosyl hydrolase 32 family.</text>
</comment>
<keyword evidence="3 4" id="KW-0326">Glycosidase</keyword>
<feature type="domain" description="Glycosyl hydrolase family 32 N-terminal" evidence="5">
    <location>
        <begin position="10"/>
        <end position="295"/>
    </location>
</feature>
<evidence type="ECO:0000259" key="6">
    <source>
        <dbReference type="Pfam" id="PF08244"/>
    </source>
</evidence>
<dbReference type="SUPFAM" id="SSF49899">
    <property type="entry name" value="Concanavalin A-like lectins/glucanases"/>
    <property type="match status" value="1"/>
</dbReference>
<dbReference type="InterPro" id="IPR013148">
    <property type="entry name" value="Glyco_hydro_32_N"/>
</dbReference>
<evidence type="ECO:0000313" key="7">
    <source>
        <dbReference type="EMBL" id="AVM42565.1"/>
    </source>
</evidence>
<dbReference type="CDD" id="cd18622">
    <property type="entry name" value="GH32_Inu-like"/>
    <property type="match status" value="1"/>
</dbReference>
<evidence type="ECO:0000256" key="4">
    <source>
        <dbReference type="RuleBase" id="RU362110"/>
    </source>
</evidence>
<proteinExistence type="inferred from homology"/>
<keyword evidence="8" id="KW-1185">Reference proteome</keyword>
<name>A0A2S0KNF2_9FIRM</name>
<evidence type="ECO:0000256" key="2">
    <source>
        <dbReference type="ARBA" id="ARBA00022801"/>
    </source>
</evidence>
<dbReference type="Gene3D" id="2.60.120.560">
    <property type="entry name" value="Exo-inulinase, domain 1"/>
    <property type="match status" value="1"/>
</dbReference>
<dbReference type="GO" id="GO:0004575">
    <property type="term" value="F:sucrose alpha-glucosidase activity"/>
    <property type="evidence" value="ECO:0007669"/>
    <property type="project" value="TreeGrafter"/>
</dbReference>
<dbReference type="PANTHER" id="PTHR42800:SF1">
    <property type="entry name" value="EXOINULINASE INUD (AFU_ORTHOLOGUE AFUA_5G00480)"/>
    <property type="match status" value="1"/>
</dbReference>
<accession>A0A2S0KNF2</accession>
<reference evidence="8" key="1">
    <citation type="submission" date="2018-02" db="EMBL/GenBank/DDBJ databases">
        <authorList>
            <person name="Holder M.E."/>
            <person name="Ajami N.J."/>
            <person name="Petrosino J.F."/>
        </authorList>
    </citation>
    <scope>NUCLEOTIDE SEQUENCE [LARGE SCALE GENOMIC DNA]</scope>
    <source>
        <strain evidence="8">CCUG 47711</strain>
    </source>
</reference>
<dbReference type="RefSeq" id="WP_106012521.1">
    <property type="nucleotide sequence ID" value="NZ_CP027226.1"/>
</dbReference>
<dbReference type="InterPro" id="IPR013320">
    <property type="entry name" value="ConA-like_dom_sf"/>
</dbReference>
<dbReference type="OrthoDB" id="9759709at2"/>
<feature type="domain" description="Glycosyl hydrolase family 32 C-terminal" evidence="6">
    <location>
        <begin position="338"/>
        <end position="456"/>
    </location>
</feature>
<dbReference type="SMART" id="SM00640">
    <property type="entry name" value="Glyco_32"/>
    <property type="match status" value="1"/>
</dbReference>
<evidence type="ECO:0000259" key="5">
    <source>
        <dbReference type="Pfam" id="PF00251"/>
    </source>
</evidence>
<dbReference type="Gene3D" id="2.115.10.20">
    <property type="entry name" value="Glycosyl hydrolase domain, family 43"/>
    <property type="match status" value="1"/>
</dbReference>
<dbReference type="SUPFAM" id="SSF75005">
    <property type="entry name" value="Arabinanase/levansucrase/invertase"/>
    <property type="match status" value="1"/>
</dbReference>
<dbReference type="GO" id="GO:0005987">
    <property type="term" value="P:sucrose catabolic process"/>
    <property type="evidence" value="ECO:0007669"/>
    <property type="project" value="TreeGrafter"/>
</dbReference>
<dbReference type="PANTHER" id="PTHR42800">
    <property type="entry name" value="EXOINULINASE INUD (AFU_ORTHOLOGUE AFUA_5G00480)"/>
    <property type="match status" value="1"/>
</dbReference>
<keyword evidence="2 4" id="KW-0378">Hydrolase</keyword>
<dbReference type="InterPro" id="IPR023296">
    <property type="entry name" value="Glyco_hydro_beta-prop_sf"/>
</dbReference>
<organism evidence="7 8">
    <name type="scientific">Fastidiosipila sanguinis</name>
    <dbReference type="NCBI Taxonomy" id="236753"/>
    <lineage>
        <taxon>Bacteria</taxon>
        <taxon>Bacillati</taxon>
        <taxon>Bacillota</taxon>
        <taxon>Clostridia</taxon>
        <taxon>Eubacteriales</taxon>
        <taxon>Oscillospiraceae</taxon>
        <taxon>Fastidiosipila</taxon>
    </lineage>
</organism>